<evidence type="ECO:0000313" key="17">
    <source>
        <dbReference type="EMBL" id="TBU98523.1"/>
    </source>
</evidence>
<dbReference type="PROSITE" id="PS01156">
    <property type="entry name" value="TONB_DEPENDENT_REC_2"/>
    <property type="match status" value="1"/>
</dbReference>
<comment type="caution">
    <text evidence="17">The sequence shown here is derived from an EMBL/GenBank/DDBJ whole genome shotgun (WGS) entry which is preliminary data.</text>
</comment>
<evidence type="ECO:0000259" key="16">
    <source>
        <dbReference type="Pfam" id="PF07715"/>
    </source>
</evidence>
<organism evidence="17 18">
    <name type="scientific">Stutzerimonas kirkiae</name>
    <dbReference type="NCBI Taxonomy" id="2211392"/>
    <lineage>
        <taxon>Bacteria</taxon>
        <taxon>Pseudomonadati</taxon>
        <taxon>Pseudomonadota</taxon>
        <taxon>Gammaproteobacteria</taxon>
        <taxon>Pseudomonadales</taxon>
        <taxon>Pseudomonadaceae</taxon>
        <taxon>Stutzerimonas</taxon>
    </lineage>
</organism>
<evidence type="ECO:0008006" key="19">
    <source>
        <dbReference type="Google" id="ProtNLM"/>
    </source>
</evidence>
<evidence type="ECO:0000256" key="5">
    <source>
        <dbReference type="ARBA" id="ARBA00022692"/>
    </source>
</evidence>
<comment type="subcellular location">
    <subcellularLocation>
        <location evidence="1 12">Cell outer membrane</location>
        <topology evidence="1 12">Multi-pass membrane protein</topology>
    </subcellularLocation>
</comment>
<dbReference type="InterPro" id="IPR010917">
    <property type="entry name" value="TonB_rcpt_CS"/>
</dbReference>
<dbReference type="PANTHER" id="PTHR32552:SF81">
    <property type="entry name" value="TONB-DEPENDENT OUTER MEMBRANE RECEPTOR"/>
    <property type="match status" value="1"/>
</dbReference>
<dbReference type="GO" id="GO:0006826">
    <property type="term" value="P:iron ion transport"/>
    <property type="evidence" value="ECO:0007669"/>
    <property type="project" value="UniProtKB-KW"/>
</dbReference>
<dbReference type="Gene3D" id="2.40.170.20">
    <property type="entry name" value="TonB-dependent receptor, beta-barrel domain"/>
    <property type="match status" value="1"/>
</dbReference>
<evidence type="ECO:0000256" key="7">
    <source>
        <dbReference type="ARBA" id="ARBA00023004"/>
    </source>
</evidence>
<evidence type="ECO:0000256" key="14">
    <source>
        <dbReference type="RuleBase" id="RU003357"/>
    </source>
</evidence>
<evidence type="ECO:0000256" key="8">
    <source>
        <dbReference type="ARBA" id="ARBA00023065"/>
    </source>
</evidence>
<evidence type="ECO:0000256" key="12">
    <source>
        <dbReference type="PROSITE-ProRule" id="PRU01360"/>
    </source>
</evidence>
<dbReference type="AlphaFoldDB" id="A0A4Q9RC01"/>
<evidence type="ECO:0000256" key="6">
    <source>
        <dbReference type="ARBA" id="ARBA00022729"/>
    </source>
</evidence>
<feature type="domain" description="TonB-dependent receptor-like beta-barrel" evidence="15">
    <location>
        <begin position="347"/>
        <end position="709"/>
    </location>
</feature>
<keyword evidence="9 14" id="KW-0798">TonB box</keyword>
<evidence type="ECO:0000256" key="4">
    <source>
        <dbReference type="ARBA" id="ARBA00022496"/>
    </source>
</evidence>
<evidence type="ECO:0000256" key="13">
    <source>
        <dbReference type="PROSITE-ProRule" id="PRU10144"/>
    </source>
</evidence>
<feature type="domain" description="TonB-dependent receptor plug" evidence="16">
    <location>
        <begin position="106"/>
        <end position="221"/>
    </location>
</feature>
<dbReference type="PROSITE" id="PS52016">
    <property type="entry name" value="TONB_DEPENDENT_REC_3"/>
    <property type="match status" value="1"/>
</dbReference>
<sequence length="745" mass="81954">MVPIPWCAGDGLSRHRVIYSDLSNAFLIEEYHGCVIIFLKLRIILIWRLALKAYIHHPVSHGIGAVTLSALLAAPSALAQDAAAGARAAVTFAPIMITGEKLERELKDTASSVSVKSGTEIDREKTGSASVPEVIGDVPNVVYTDTVGAPIIRGQDTQGPHNGQNVFWGGTVPRATINLDGHYLNYNEMFFGATSVWDLDSIEVFRGPQTTSQGANAIAGAIIVNTKDPTFTPEAAYQAEFGSYESRRTSIALSGPLLGQELAGRLAVDYSARDTFIDYKNPAFQKGRADQDLRALNARAKLLWLPESLPGLEAKFTFSHNDINRPTQEAASAPFDKLEHSAATMPTWKQDTNTSVLDVSYALDNGIRLFNQTQYSLSSVHRITGLVNAGDADVRQKNASNESRITFGDAADVISGMAGIYYAHTATGETLALRGLSLFDDTKQALGVFSEVNYRLTDRWTLSTGLRYQRDHIQREGRSVLTPQALDYDRTFSALLPKLSLAYALTPQWTVGGMLSRGYNPGGVSLNLTSQQWAYFKEESLWNYELFSRASLLDDRLQLTGNLFYMDFKDAQYNIPVVISPGVAQSYTINAEKAHAYGLELGADYRLLDNLTLKASAGVLRTRIDEISGNSDYEHNEFARSPGYTLSFGPSWDVTERINLNVQVRRIDGYYSNTANSPVYSIDPYTLTDARLSFRLSDQVQLYGYAKNLFDDRSPTYMQENRGIGGIEASMTQPRTLGVGVKGSF</sequence>
<dbReference type="Pfam" id="PF00593">
    <property type="entry name" value="TonB_dep_Rec_b-barrel"/>
    <property type="match status" value="1"/>
</dbReference>
<reference evidence="17 18" key="1">
    <citation type="submission" date="2018-06" db="EMBL/GenBank/DDBJ databases">
        <title>Three novel Pseudomonas species isolated from symptomatic oak.</title>
        <authorList>
            <person name="Bueno-Gonzalez V."/>
            <person name="Brady C."/>
        </authorList>
    </citation>
    <scope>NUCLEOTIDE SEQUENCE [LARGE SCALE GENOMIC DNA]</scope>
    <source>
        <strain evidence="17 18">P17C</strain>
    </source>
</reference>
<evidence type="ECO:0000256" key="3">
    <source>
        <dbReference type="ARBA" id="ARBA00022452"/>
    </source>
</evidence>
<dbReference type="SUPFAM" id="SSF56935">
    <property type="entry name" value="Porins"/>
    <property type="match status" value="1"/>
</dbReference>
<keyword evidence="11 12" id="KW-0998">Cell outer membrane</keyword>
<feature type="short sequence motif" description="TonB C-terminal box" evidence="13">
    <location>
        <begin position="728"/>
        <end position="745"/>
    </location>
</feature>
<evidence type="ECO:0000256" key="9">
    <source>
        <dbReference type="ARBA" id="ARBA00023077"/>
    </source>
</evidence>
<evidence type="ECO:0000256" key="10">
    <source>
        <dbReference type="ARBA" id="ARBA00023136"/>
    </source>
</evidence>
<dbReference type="InterPro" id="IPR036942">
    <property type="entry name" value="Beta-barrel_TonB_sf"/>
</dbReference>
<protein>
    <recommendedName>
        <fullName evidence="19">TonB-dependent receptor</fullName>
    </recommendedName>
</protein>
<comment type="similarity">
    <text evidence="12 14">Belongs to the TonB-dependent receptor family.</text>
</comment>
<keyword evidence="2 12" id="KW-0813">Transport</keyword>
<keyword evidence="10 12" id="KW-0472">Membrane</keyword>
<dbReference type="EMBL" id="QJUP01000004">
    <property type="protein sequence ID" value="TBU98523.1"/>
    <property type="molecule type" value="Genomic_DNA"/>
</dbReference>
<name>A0A4Q9RC01_9GAMM</name>
<dbReference type="InterPro" id="IPR012910">
    <property type="entry name" value="Plug_dom"/>
</dbReference>
<keyword evidence="18" id="KW-1185">Reference proteome</keyword>
<proteinExistence type="inferred from homology"/>
<evidence type="ECO:0000259" key="15">
    <source>
        <dbReference type="Pfam" id="PF00593"/>
    </source>
</evidence>
<evidence type="ECO:0000256" key="11">
    <source>
        <dbReference type="ARBA" id="ARBA00023237"/>
    </source>
</evidence>
<dbReference type="InterPro" id="IPR039426">
    <property type="entry name" value="TonB-dep_rcpt-like"/>
</dbReference>
<dbReference type="PANTHER" id="PTHR32552">
    <property type="entry name" value="FERRICHROME IRON RECEPTOR-RELATED"/>
    <property type="match status" value="1"/>
</dbReference>
<gene>
    <name evidence="17" type="ORF">DNJ96_04590</name>
</gene>
<dbReference type="Pfam" id="PF07715">
    <property type="entry name" value="Plug"/>
    <property type="match status" value="1"/>
</dbReference>
<keyword evidence="4" id="KW-0410">Iron transport</keyword>
<keyword evidence="6" id="KW-0732">Signal</keyword>
<accession>A0A4Q9RC01</accession>
<dbReference type="GO" id="GO:0009279">
    <property type="term" value="C:cell outer membrane"/>
    <property type="evidence" value="ECO:0007669"/>
    <property type="project" value="UniProtKB-SubCell"/>
</dbReference>
<keyword evidence="3 12" id="KW-1134">Transmembrane beta strand</keyword>
<keyword evidence="8" id="KW-0406">Ion transport</keyword>
<keyword evidence="5 12" id="KW-0812">Transmembrane</keyword>
<evidence type="ECO:0000313" key="18">
    <source>
        <dbReference type="Proteomes" id="UP000292639"/>
    </source>
</evidence>
<dbReference type="Proteomes" id="UP000292639">
    <property type="component" value="Unassembled WGS sequence"/>
</dbReference>
<dbReference type="InterPro" id="IPR000531">
    <property type="entry name" value="Beta-barrel_TonB"/>
</dbReference>
<evidence type="ECO:0000256" key="2">
    <source>
        <dbReference type="ARBA" id="ARBA00022448"/>
    </source>
</evidence>
<keyword evidence="7" id="KW-0408">Iron</keyword>
<evidence type="ECO:0000256" key="1">
    <source>
        <dbReference type="ARBA" id="ARBA00004571"/>
    </source>
</evidence>